<reference evidence="2" key="1">
    <citation type="journal article" date="2021" name="Int. J. Syst. Evol. Microbiol.">
        <title>Actinocatenispora comari sp. nov., an endophytic actinomycete isolated from aerial parts of Comarum salesowianum.</title>
        <authorList>
            <person name="Oyunbileg N."/>
            <person name="Iizaka Y."/>
            <person name="Hamada M."/>
            <person name="Davaapurev B.O."/>
            <person name="Fukumoto A."/>
            <person name="Tsetseg B."/>
            <person name="Kato F."/>
            <person name="Tamura T."/>
            <person name="Batkhuu J."/>
            <person name="Anzai Y."/>
        </authorList>
    </citation>
    <scope>NUCLEOTIDE SEQUENCE [LARGE SCALE GENOMIC DNA]</scope>
    <source>
        <strain evidence="2">NUM-2625</strain>
    </source>
</reference>
<proteinExistence type="predicted"/>
<evidence type="ECO:0008006" key="3">
    <source>
        <dbReference type="Google" id="ProtNLM"/>
    </source>
</evidence>
<organism evidence="1 2">
    <name type="scientific">Actinocatenispora comari</name>
    <dbReference type="NCBI Taxonomy" id="2807577"/>
    <lineage>
        <taxon>Bacteria</taxon>
        <taxon>Bacillati</taxon>
        <taxon>Actinomycetota</taxon>
        <taxon>Actinomycetes</taxon>
        <taxon>Micromonosporales</taxon>
        <taxon>Micromonosporaceae</taxon>
        <taxon>Actinocatenispora</taxon>
    </lineage>
</organism>
<sequence>MTSSPTDIAGKAVRETDSTVLLTPRYEGTNICTWIGFKHVNYLVEEAVLAHFRSAGVSARDLYEEYGVGLDLVELDTRVLTALHADDPARVTVRPVDGDGGGALRFRVGIEVEQRDGATIRAASSKVAVRLRRADDATDAPPVPGGLAGHVADSLGAGEPVDVAVPPPGGTRLADGRGGTDDPVLAPLLADRNAFGWKWRIPYFYCHFSERLQLSGYLRQLEEVVDLFLADRGISIRDMLTDRQWIPVVPHSAIRILGEALMEEDLYTVYTVDEVFKDFTYRSTMDCYVLRDGALRRMATGTITHGYARIRNRRDWSLVDFDDRVHRALAGPGSR</sequence>
<protein>
    <recommendedName>
        <fullName evidence="3">Thioesterase</fullName>
    </recommendedName>
</protein>
<dbReference type="RefSeq" id="WP_207129433.1">
    <property type="nucleotide sequence ID" value="NZ_BOPO01000150.1"/>
</dbReference>
<dbReference type="AlphaFoldDB" id="A0A8J4AJF6"/>
<evidence type="ECO:0000313" key="2">
    <source>
        <dbReference type="Proteomes" id="UP000614996"/>
    </source>
</evidence>
<accession>A0A8J4AJF6</accession>
<dbReference type="EMBL" id="BOPO01000150">
    <property type="protein sequence ID" value="GIL31894.1"/>
    <property type="molecule type" value="Genomic_DNA"/>
</dbReference>
<name>A0A8J4AJF6_9ACTN</name>
<gene>
    <name evidence="1" type="ORF">NUM_71480</name>
</gene>
<dbReference type="InterPro" id="IPR029069">
    <property type="entry name" value="HotDog_dom_sf"/>
</dbReference>
<dbReference type="Proteomes" id="UP000614996">
    <property type="component" value="Unassembled WGS sequence"/>
</dbReference>
<evidence type="ECO:0000313" key="1">
    <source>
        <dbReference type="EMBL" id="GIL31894.1"/>
    </source>
</evidence>
<dbReference type="Gene3D" id="3.10.129.10">
    <property type="entry name" value="Hotdog Thioesterase"/>
    <property type="match status" value="2"/>
</dbReference>
<keyword evidence="2" id="KW-1185">Reference proteome</keyword>
<comment type="caution">
    <text evidence="1">The sequence shown here is derived from an EMBL/GenBank/DDBJ whole genome shotgun (WGS) entry which is preliminary data.</text>
</comment>
<dbReference type="SUPFAM" id="SSF54637">
    <property type="entry name" value="Thioesterase/thiol ester dehydrase-isomerase"/>
    <property type="match status" value="2"/>
</dbReference>